<feature type="domain" description="DUF11" evidence="2">
    <location>
        <begin position="487"/>
        <end position="574"/>
    </location>
</feature>
<evidence type="ECO:0000259" key="2">
    <source>
        <dbReference type="Pfam" id="PF01345"/>
    </source>
</evidence>
<dbReference type="InterPro" id="IPR051172">
    <property type="entry name" value="Chlamydia_OmcB"/>
</dbReference>
<dbReference type="Gene3D" id="2.60.40.10">
    <property type="entry name" value="Immunoglobulins"/>
    <property type="match status" value="2"/>
</dbReference>
<dbReference type="NCBIfam" id="TIGR01451">
    <property type="entry name" value="B_ant_repeat"/>
    <property type="match status" value="1"/>
</dbReference>
<sequence length="595" mass="64753">MNGWRAHLIFDSYLEYDEYTMPLNFCRSLRLIACTAMVTAATSIGDAATQDSIQTGDGLLMVKAAMPETARVGEEFSYDVEVVNTSDNTVLHNVKLKQRKAKGFTIESVSMHGQNDQSEHNATASGQQGKSEKNASDKSRANQGDEKDRSESSKRMMVIEKLEPGESRTFTVKASGDEDGQFRSCLEISSYTPALCLASEIVKPELELTKMTPKRANRCNVIELNYKVKNGGSGDVGKFTITDSLGEGLMTIDGESELSFPVDELATGETREFVARVYAKKPGTFSSRAIASADDSELKSRSKKTTTEVVAADLTAQVDGPSRIYADDLATFTATITNTGNVAAESVNVTVDWPSEANLADLSDYKIRKSKASTQSRNGEPAPAEENAKSDDAKSKNGPSGDAKMQSESFVIDRLDPGHTAEFTYAIRTGNLDKIRTKVRARHVCTVDAAEDRAESTAKTTVTSMATAEVVRLAALQLAVFDAEDPVRKDSKVEYTIEVWNEGDAPDQNVRLVAMLPKNLKFDSADGPTEMKNDGSKITFDPIKTMRPGERVEYTITAKPTGTGNARFEAALTSKMLQQEVVGEEPTRLFGSETN</sequence>
<feature type="region of interest" description="Disordered" evidence="1">
    <location>
        <begin position="112"/>
        <end position="164"/>
    </location>
</feature>
<comment type="caution">
    <text evidence="3">The sequence shown here is derived from an EMBL/GenBank/DDBJ whole genome shotgun (WGS) entry which is preliminary data.</text>
</comment>
<dbReference type="InterPro" id="IPR013783">
    <property type="entry name" value="Ig-like_fold"/>
</dbReference>
<evidence type="ECO:0000313" key="3">
    <source>
        <dbReference type="EMBL" id="MBB3206156.1"/>
    </source>
</evidence>
<dbReference type="AlphaFoldDB" id="A0A7W5DX55"/>
<name>A0A7W5DX55_9BACT</name>
<evidence type="ECO:0000313" key="4">
    <source>
        <dbReference type="Proteomes" id="UP000536179"/>
    </source>
</evidence>
<proteinExistence type="predicted"/>
<accession>A0A7W5DX55</accession>
<dbReference type="Proteomes" id="UP000536179">
    <property type="component" value="Unassembled WGS sequence"/>
</dbReference>
<gene>
    <name evidence="3" type="ORF">FHS27_001964</name>
</gene>
<dbReference type="PANTHER" id="PTHR34819">
    <property type="entry name" value="LARGE CYSTEINE-RICH PERIPLASMIC PROTEIN OMCB"/>
    <property type="match status" value="1"/>
</dbReference>
<reference evidence="3 4" key="1">
    <citation type="submission" date="2020-08" db="EMBL/GenBank/DDBJ databases">
        <title>Genomic Encyclopedia of Type Strains, Phase III (KMG-III): the genomes of soil and plant-associated and newly described type strains.</title>
        <authorList>
            <person name="Whitman W."/>
        </authorList>
    </citation>
    <scope>NUCLEOTIDE SEQUENCE [LARGE SCALE GENOMIC DNA]</scope>
    <source>
        <strain evidence="3 4">CECT 8075</strain>
    </source>
</reference>
<protein>
    <submittedName>
        <fullName evidence="3">Putative repeat protein (TIGR01451 family)</fullName>
    </submittedName>
</protein>
<dbReference type="InterPro" id="IPR001434">
    <property type="entry name" value="OmcB-like_DUF11"/>
</dbReference>
<feature type="region of interest" description="Disordered" evidence="1">
    <location>
        <begin position="370"/>
        <end position="407"/>
    </location>
</feature>
<dbReference type="Pfam" id="PF01345">
    <property type="entry name" value="DUF11"/>
    <property type="match status" value="1"/>
</dbReference>
<organism evidence="3 4">
    <name type="scientific">Aporhodopirellula rubra</name>
    <dbReference type="NCBI Taxonomy" id="980271"/>
    <lineage>
        <taxon>Bacteria</taxon>
        <taxon>Pseudomonadati</taxon>
        <taxon>Planctomycetota</taxon>
        <taxon>Planctomycetia</taxon>
        <taxon>Pirellulales</taxon>
        <taxon>Pirellulaceae</taxon>
        <taxon>Aporhodopirellula</taxon>
    </lineage>
</organism>
<feature type="compositionally biased region" description="Basic and acidic residues" evidence="1">
    <location>
        <begin position="130"/>
        <end position="164"/>
    </location>
</feature>
<feature type="compositionally biased region" description="Basic and acidic residues" evidence="1">
    <location>
        <begin position="386"/>
        <end position="395"/>
    </location>
</feature>
<dbReference type="PANTHER" id="PTHR34819:SF4">
    <property type="entry name" value="LARGE CYSTEINE-RICH PERIPLASMIC PROTEIN OMCB"/>
    <property type="match status" value="1"/>
</dbReference>
<keyword evidence="4" id="KW-1185">Reference proteome</keyword>
<dbReference type="InterPro" id="IPR047589">
    <property type="entry name" value="DUF11_rpt"/>
</dbReference>
<feature type="compositionally biased region" description="Polar residues" evidence="1">
    <location>
        <begin position="112"/>
        <end position="129"/>
    </location>
</feature>
<dbReference type="EMBL" id="JACHXU010000005">
    <property type="protein sequence ID" value="MBB3206156.1"/>
    <property type="molecule type" value="Genomic_DNA"/>
</dbReference>
<evidence type="ECO:0000256" key="1">
    <source>
        <dbReference type="SAM" id="MobiDB-lite"/>
    </source>
</evidence>